<keyword evidence="3" id="KW-0804">Transcription</keyword>
<evidence type="ECO:0000256" key="3">
    <source>
        <dbReference type="ARBA" id="ARBA00023163"/>
    </source>
</evidence>
<dbReference type="SUPFAM" id="SSF46785">
    <property type="entry name" value="Winged helix' DNA-binding domain"/>
    <property type="match status" value="1"/>
</dbReference>
<evidence type="ECO:0000313" key="6">
    <source>
        <dbReference type="Proteomes" id="UP000777935"/>
    </source>
</evidence>
<dbReference type="Gene3D" id="3.40.1410.10">
    <property type="entry name" value="Chorismate lyase-like"/>
    <property type="match status" value="1"/>
</dbReference>
<dbReference type="PANTHER" id="PTHR44846:SF1">
    <property type="entry name" value="MANNOSYL-D-GLYCERATE TRANSPORT_METABOLISM SYSTEM REPRESSOR MNGR-RELATED"/>
    <property type="match status" value="1"/>
</dbReference>
<dbReference type="InterPro" id="IPR028978">
    <property type="entry name" value="Chorismate_lyase_/UTRA_dom_sf"/>
</dbReference>
<evidence type="ECO:0000259" key="4">
    <source>
        <dbReference type="PROSITE" id="PS50949"/>
    </source>
</evidence>
<dbReference type="InterPro" id="IPR050679">
    <property type="entry name" value="Bact_HTH_transcr_reg"/>
</dbReference>
<gene>
    <name evidence="5" type="ORF">HRQ87_11535</name>
</gene>
<dbReference type="InterPro" id="IPR011663">
    <property type="entry name" value="UTRA"/>
</dbReference>
<sequence>MTHSSALPKYIQISEMLIREITAGHLPDGTRLPPERQMADQHGISVGTLRKALGDLETKGLLHRIQGSGNYIKSQTVTESIYTFFRLELTQGGGLPTACVISVDRLHKPADLPFFGSSPDAHRIRRLRRLGGIPAAVEEIWLDGTFAKKINAADLLESLYLFYKGHLGLIISQVEDRIGVAPVPNWAPAALGMDHGSPAGFIERISWSQNGQPSEFSRTWYNHEKARYINRLK</sequence>
<organism evidence="5 6">
    <name type="scientific">Parasulfitobacter algicola</name>
    <dbReference type="NCBI Taxonomy" id="2614809"/>
    <lineage>
        <taxon>Bacteria</taxon>
        <taxon>Pseudomonadati</taxon>
        <taxon>Pseudomonadota</taxon>
        <taxon>Alphaproteobacteria</taxon>
        <taxon>Rhodobacterales</taxon>
        <taxon>Roseobacteraceae</taxon>
        <taxon>Parasulfitobacter</taxon>
    </lineage>
</organism>
<dbReference type="PROSITE" id="PS50949">
    <property type="entry name" value="HTH_GNTR"/>
    <property type="match status" value="1"/>
</dbReference>
<dbReference type="CDD" id="cd07377">
    <property type="entry name" value="WHTH_GntR"/>
    <property type="match status" value="1"/>
</dbReference>
<dbReference type="Gene3D" id="1.10.10.10">
    <property type="entry name" value="Winged helix-like DNA-binding domain superfamily/Winged helix DNA-binding domain"/>
    <property type="match status" value="1"/>
</dbReference>
<dbReference type="InterPro" id="IPR000524">
    <property type="entry name" value="Tscrpt_reg_HTH_GntR"/>
</dbReference>
<keyword evidence="2" id="KW-0238">DNA-binding</keyword>
<dbReference type="SUPFAM" id="SSF64288">
    <property type="entry name" value="Chorismate lyase-like"/>
    <property type="match status" value="1"/>
</dbReference>
<evidence type="ECO:0000313" key="5">
    <source>
        <dbReference type="EMBL" id="NSX55436.1"/>
    </source>
</evidence>
<dbReference type="RefSeq" id="WP_174138456.1">
    <property type="nucleotide sequence ID" value="NZ_JABUFE010000006.1"/>
</dbReference>
<keyword evidence="6" id="KW-1185">Reference proteome</keyword>
<proteinExistence type="predicted"/>
<evidence type="ECO:0000256" key="2">
    <source>
        <dbReference type="ARBA" id="ARBA00023125"/>
    </source>
</evidence>
<comment type="caution">
    <text evidence="5">The sequence shown here is derived from an EMBL/GenBank/DDBJ whole genome shotgun (WGS) entry which is preliminary data.</text>
</comment>
<dbReference type="Proteomes" id="UP000777935">
    <property type="component" value="Unassembled WGS sequence"/>
</dbReference>
<dbReference type="SMART" id="SM00345">
    <property type="entry name" value="HTH_GNTR"/>
    <property type="match status" value="1"/>
</dbReference>
<accession>A0ABX2ITV0</accession>
<name>A0ABX2ITV0_9RHOB</name>
<protein>
    <submittedName>
        <fullName evidence="5">GntR family transcriptional regulator</fullName>
    </submittedName>
</protein>
<keyword evidence="1" id="KW-0805">Transcription regulation</keyword>
<dbReference type="InterPro" id="IPR036390">
    <property type="entry name" value="WH_DNA-bd_sf"/>
</dbReference>
<dbReference type="SMART" id="SM00866">
    <property type="entry name" value="UTRA"/>
    <property type="match status" value="1"/>
</dbReference>
<dbReference type="PRINTS" id="PR00035">
    <property type="entry name" value="HTHGNTR"/>
</dbReference>
<dbReference type="InterPro" id="IPR036388">
    <property type="entry name" value="WH-like_DNA-bd_sf"/>
</dbReference>
<dbReference type="Pfam" id="PF07702">
    <property type="entry name" value="UTRA"/>
    <property type="match status" value="1"/>
</dbReference>
<dbReference type="Pfam" id="PF00392">
    <property type="entry name" value="GntR"/>
    <property type="match status" value="1"/>
</dbReference>
<reference evidence="5 6" key="1">
    <citation type="submission" date="2020-06" db="EMBL/GenBank/DDBJ databases">
        <title>Sulfitobacter algicola sp. nov., isolated from green algae.</title>
        <authorList>
            <person name="Wang C."/>
        </authorList>
    </citation>
    <scope>NUCLEOTIDE SEQUENCE [LARGE SCALE GENOMIC DNA]</scope>
    <source>
        <strain evidence="5 6">1151</strain>
    </source>
</reference>
<dbReference type="EMBL" id="JABUFE010000006">
    <property type="protein sequence ID" value="NSX55436.1"/>
    <property type="molecule type" value="Genomic_DNA"/>
</dbReference>
<feature type="domain" description="HTH gntR-type" evidence="4">
    <location>
        <begin position="7"/>
        <end position="75"/>
    </location>
</feature>
<dbReference type="PANTHER" id="PTHR44846">
    <property type="entry name" value="MANNOSYL-D-GLYCERATE TRANSPORT/METABOLISM SYSTEM REPRESSOR MNGR-RELATED"/>
    <property type="match status" value="1"/>
</dbReference>
<evidence type="ECO:0000256" key="1">
    <source>
        <dbReference type="ARBA" id="ARBA00023015"/>
    </source>
</evidence>